<evidence type="ECO:0000313" key="1">
    <source>
        <dbReference type="EMBL" id="RQH55402.1"/>
    </source>
</evidence>
<organism evidence="1 2">
    <name type="scientific">Okeania hirsuta</name>
    <dbReference type="NCBI Taxonomy" id="1458930"/>
    <lineage>
        <taxon>Bacteria</taxon>
        <taxon>Bacillati</taxon>
        <taxon>Cyanobacteriota</taxon>
        <taxon>Cyanophyceae</taxon>
        <taxon>Oscillatoriophycideae</taxon>
        <taxon>Oscillatoriales</taxon>
        <taxon>Microcoleaceae</taxon>
        <taxon>Okeania</taxon>
    </lineage>
</organism>
<comment type="caution">
    <text evidence="1">The sequence shown here is derived from an EMBL/GenBank/DDBJ whole genome shotgun (WGS) entry which is preliminary data.</text>
</comment>
<name>A0A3N6PJB6_9CYAN</name>
<keyword evidence="2" id="KW-1185">Reference proteome</keyword>
<dbReference type="Proteomes" id="UP000269154">
    <property type="component" value="Unassembled WGS sequence"/>
</dbReference>
<dbReference type="OrthoDB" id="426600at2"/>
<sequence length="78" mass="8883">MTPTMLRQLWSLIENSQATTLISLDDATLVQWLIKQLKTRNSLNGREADLINEYIQSRLSLIRDLAEERLGSEPSPSV</sequence>
<dbReference type="AlphaFoldDB" id="A0A3N6PJB6"/>
<evidence type="ECO:0000313" key="2">
    <source>
        <dbReference type="Proteomes" id="UP000269154"/>
    </source>
</evidence>
<gene>
    <name evidence="1" type="ORF">D5R40_02340</name>
</gene>
<dbReference type="RefSeq" id="WP_124143608.1">
    <property type="nucleotide sequence ID" value="NZ_CAWOKI010000354.1"/>
</dbReference>
<reference evidence="1 2" key="1">
    <citation type="journal article" date="2018" name="ACS Chem. Biol.">
        <title>Ketoreductase domain dysfunction expands chemodiversity: malyngamide biosynthesis in the cyanobacterium Okeania hirsuta.</title>
        <authorList>
            <person name="Moss N.A."/>
            <person name="Leao T."/>
            <person name="Rankin M."/>
            <person name="McCullough T.M."/>
            <person name="Qu P."/>
            <person name="Korobeynikov A."/>
            <person name="Smith J.L."/>
            <person name="Gerwick L."/>
            <person name="Gerwick W.H."/>
        </authorList>
    </citation>
    <scope>NUCLEOTIDE SEQUENCE [LARGE SCALE GENOMIC DNA]</scope>
    <source>
        <strain evidence="1 2">PAB10Feb10-1</strain>
    </source>
</reference>
<dbReference type="EMBL" id="RCBY01000007">
    <property type="protein sequence ID" value="RQH55402.1"/>
    <property type="molecule type" value="Genomic_DNA"/>
</dbReference>
<proteinExistence type="predicted"/>
<accession>A0A3N6PJB6</accession>
<protein>
    <submittedName>
        <fullName evidence="1">Uncharacterized protein</fullName>
    </submittedName>
</protein>